<gene>
    <name evidence="1" type="ORF">FA13DRAFT_1731755</name>
</gene>
<dbReference type="SUPFAM" id="SSF52047">
    <property type="entry name" value="RNI-like"/>
    <property type="match status" value="1"/>
</dbReference>
<keyword evidence="2" id="KW-1185">Reference proteome</keyword>
<sequence>MHLCLEVVDVLQFICDELDRKSAFHLALASRAFLEPALDRIWHKLDSFAPLVSCLPEDLVTAERVELDDDGDDFNVRHHLKRDPEEEDLHRYLDYYAPRIRCLEVGSGHGITVLPIETLQALQLIAGNQAGVLSPNLRRLVWLVTEDSFRISGEYCQQLSPYVLLFLGQHVTSMNICLDVNHSPIHRTAVRAALKHVGPNLKHLEVTGLELLKYCAPCLPWSQLQHLEVYIMEAEDISRVATLPRLVRFEVLVLEEPRNASIMELPPISKGFPCLEYLEVSCYHFSQIHDVLRHLSPVNNLKTIVWEAPLMSEVNSAIDLVGRWCTPTSFVCLKMLDHHWSMAPPVDPQPEILNIAALFHFMKMEEIDISVNTEPRLTPDILDNIPRAWPAIQRLSLCPVPPPGSTPQIDPTHVAQLIHRLPSLEVLALQFDATRISRDERSIPDLPPSALHTLGVGGSPINSPPRVVAFLKANFPSLQRLDARYWRGYDEKDLFASRWRPFGRLRSRGGVGLIWLWSSVKHD</sequence>
<dbReference type="Gene3D" id="3.80.10.10">
    <property type="entry name" value="Ribonuclease Inhibitor"/>
    <property type="match status" value="1"/>
</dbReference>
<dbReference type="EMBL" id="QPFP01000015">
    <property type="protein sequence ID" value="TEB32553.1"/>
    <property type="molecule type" value="Genomic_DNA"/>
</dbReference>
<protein>
    <recommendedName>
        <fullName evidence="3">F-box domain-containing protein</fullName>
    </recommendedName>
</protein>
<name>A0A4Y7TEE6_COPMI</name>
<reference evidence="1 2" key="1">
    <citation type="journal article" date="2019" name="Nat. Ecol. Evol.">
        <title>Megaphylogeny resolves global patterns of mushroom evolution.</title>
        <authorList>
            <person name="Varga T."/>
            <person name="Krizsan K."/>
            <person name="Foldi C."/>
            <person name="Dima B."/>
            <person name="Sanchez-Garcia M."/>
            <person name="Sanchez-Ramirez S."/>
            <person name="Szollosi G.J."/>
            <person name="Szarkandi J.G."/>
            <person name="Papp V."/>
            <person name="Albert L."/>
            <person name="Andreopoulos W."/>
            <person name="Angelini C."/>
            <person name="Antonin V."/>
            <person name="Barry K.W."/>
            <person name="Bougher N.L."/>
            <person name="Buchanan P."/>
            <person name="Buyck B."/>
            <person name="Bense V."/>
            <person name="Catcheside P."/>
            <person name="Chovatia M."/>
            <person name="Cooper J."/>
            <person name="Damon W."/>
            <person name="Desjardin D."/>
            <person name="Finy P."/>
            <person name="Geml J."/>
            <person name="Haridas S."/>
            <person name="Hughes K."/>
            <person name="Justo A."/>
            <person name="Karasinski D."/>
            <person name="Kautmanova I."/>
            <person name="Kiss B."/>
            <person name="Kocsube S."/>
            <person name="Kotiranta H."/>
            <person name="LaButti K.M."/>
            <person name="Lechner B.E."/>
            <person name="Liimatainen K."/>
            <person name="Lipzen A."/>
            <person name="Lukacs Z."/>
            <person name="Mihaltcheva S."/>
            <person name="Morgado L.N."/>
            <person name="Niskanen T."/>
            <person name="Noordeloos M.E."/>
            <person name="Ohm R.A."/>
            <person name="Ortiz-Santana B."/>
            <person name="Ovrebo C."/>
            <person name="Racz N."/>
            <person name="Riley R."/>
            <person name="Savchenko A."/>
            <person name="Shiryaev A."/>
            <person name="Soop K."/>
            <person name="Spirin V."/>
            <person name="Szebenyi C."/>
            <person name="Tomsovsky M."/>
            <person name="Tulloss R.E."/>
            <person name="Uehling J."/>
            <person name="Grigoriev I.V."/>
            <person name="Vagvolgyi C."/>
            <person name="Papp T."/>
            <person name="Martin F.M."/>
            <person name="Miettinen O."/>
            <person name="Hibbett D.S."/>
            <person name="Nagy L.G."/>
        </authorList>
    </citation>
    <scope>NUCLEOTIDE SEQUENCE [LARGE SCALE GENOMIC DNA]</scope>
    <source>
        <strain evidence="1 2">FP101781</strain>
    </source>
</reference>
<organism evidence="1 2">
    <name type="scientific">Coprinellus micaceus</name>
    <name type="common">Glistening ink-cap mushroom</name>
    <name type="synonym">Coprinus micaceus</name>
    <dbReference type="NCBI Taxonomy" id="71717"/>
    <lineage>
        <taxon>Eukaryota</taxon>
        <taxon>Fungi</taxon>
        <taxon>Dikarya</taxon>
        <taxon>Basidiomycota</taxon>
        <taxon>Agaricomycotina</taxon>
        <taxon>Agaricomycetes</taxon>
        <taxon>Agaricomycetidae</taxon>
        <taxon>Agaricales</taxon>
        <taxon>Agaricineae</taxon>
        <taxon>Psathyrellaceae</taxon>
        <taxon>Coprinellus</taxon>
    </lineage>
</organism>
<evidence type="ECO:0000313" key="2">
    <source>
        <dbReference type="Proteomes" id="UP000298030"/>
    </source>
</evidence>
<accession>A0A4Y7TEE6</accession>
<evidence type="ECO:0008006" key="3">
    <source>
        <dbReference type="Google" id="ProtNLM"/>
    </source>
</evidence>
<dbReference type="AlphaFoldDB" id="A0A4Y7TEE6"/>
<dbReference type="Proteomes" id="UP000298030">
    <property type="component" value="Unassembled WGS sequence"/>
</dbReference>
<comment type="caution">
    <text evidence="1">The sequence shown here is derived from an EMBL/GenBank/DDBJ whole genome shotgun (WGS) entry which is preliminary data.</text>
</comment>
<dbReference type="InterPro" id="IPR032675">
    <property type="entry name" value="LRR_dom_sf"/>
</dbReference>
<evidence type="ECO:0000313" key="1">
    <source>
        <dbReference type="EMBL" id="TEB32553.1"/>
    </source>
</evidence>
<proteinExistence type="predicted"/>
<dbReference type="OrthoDB" id="3255541at2759"/>